<evidence type="ECO:0000313" key="1">
    <source>
        <dbReference type="Proteomes" id="UP000887561"/>
    </source>
</evidence>
<dbReference type="Proteomes" id="UP000887561">
    <property type="component" value="Unplaced"/>
</dbReference>
<sequence>MNLLCSQLLTERTSCHFVGIDTFLYERLVGSSVVTHRDCFSTGIEAGGLDLIFAAVGDGNEVLSDGTSPGGPEDSVCVGTSSAGAAISGFDLLVLVGTSLNLILLFLDFISTGIGE</sequence>
<proteinExistence type="predicted"/>
<name>A0A915NAV2_MELJA</name>
<accession>A0A915NAV2</accession>
<organism evidence="1 2">
    <name type="scientific">Meloidogyne javanica</name>
    <name type="common">Root-knot nematode worm</name>
    <dbReference type="NCBI Taxonomy" id="6303"/>
    <lineage>
        <taxon>Eukaryota</taxon>
        <taxon>Metazoa</taxon>
        <taxon>Ecdysozoa</taxon>
        <taxon>Nematoda</taxon>
        <taxon>Chromadorea</taxon>
        <taxon>Rhabditida</taxon>
        <taxon>Tylenchina</taxon>
        <taxon>Tylenchomorpha</taxon>
        <taxon>Tylenchoidea</taxon>
        <taxon>Meloidogynidae</taxon>
        <taxon>Meloidogyninae</taxon>
        <taxon>Meloidogyne</taxon>
        <taxon>Meloidogyne incognita group</taxon>
    </lineage>
</organism>
<evidence type="ECO:0000313" key="2">
    <source>
        <dbReference type="WBParaSite" id="scaffold8463_cov167.g13074"/>
    </source>
</evidence>
<dbReference type="WBParaSite" id="scaffold8463_cov167.g13074">
    <property type="protein sequence ID" value="scaffold8463_cov167.g13074"/>
    <property type="gene ID" value="scaffold8463_cov167.g13074"/>
</dbReference>
<protein>
    <submittedName>
        <fullName evidence="2">Uncharacterized protein</fullName>
    </submittedName>
</protein>
<reference evidence="2" key="1">
    <citation type="submission" date="2022-11" db="UniProtKB">
        <authorList>
            <consortium name="WormBaseParasite"/>
        </authorList>
    </citation>
    <scope>IDENTIFICATION</scope>
</reference>
<keyword evidence="1" id="KW-1185">Reference proteome</keyword>
<dbReference type="AlphaFoldDB" id="A0A915NAV2"/>